<comment type="caution">
    <text evidence="1">The sequence shown here is derived from an EMBL/GenBank/DDBJ whole genome shotgun (WGS) entry which is preliminary data.</text>
</comment>
<dbReference type="Proteomes" id="UP000297938">
    <property type="component" value="Unassembled WGS sequence"/>
</dbReference>
<gene>
    <name evidence="1" type="ORF">CKN69_00815</name>
</gene>
<organism evidence="1 2">
    <name type="scientific">Carnobacterium divergens</name>
    <name type="common">Lactobacillus divergens</name>
    <dbReference type="NCBI Taxonomy" id="2748"/>
    <lineage>
        <taxon>Bacteria</taxon>
        <taxon>Bacillati</taxon>
        <taxon>Bacillota</taxon>
        <taxon>Bacilli</taxon>
        <taxon>Lactobacillales</taxon>
        <taxon>Carnobacteriaceae</taxon>
        <taxon>Carnobacterium</taxon>
    </lineage>
</organism>
<dbReference type="AlphaFoldDB" id="A0A7Z8G5T1"/>
<evidence type="ECO:0000313" key="1">
    <source>
        <dbReference type="EMBL" id="TFJ30483.1"/>
    </source>
</evidence>
<protein>
    <submittedName>
        <fullName evidence="1">Uncharacterized protein</fullName>
    </submittedName>
</protein>
<accession>A0A7Z8G5T1</accession>
<reference evidence="1 2" key="1">
    <citation type="journal article" date="2018" name="Int. J. Food Microbiol.">
        <title>Growth of Carnobacterium spp. isolated from chilled vacuum-packaged meat under relevant acidic conditions.</title>
        <authorList>
            <person name="Zhang P."/>
            <person name="Badoni M."/>
            <person name="Ganzle M."/>
            <person name="Yang X."/>
        </authorList>
    </citation>
    <scope>NUCLEOTIDE SEQUENCE [LARGE SCALE GENOMIC DNA]</scope>
    <source>
        <strain evidence="1 2">B2</strain>
    </source>
</reference>
<dbReference type="EMBL" id="NRPP01000002">
    <property type="protein sequence ID" value="TFJ30483.1"/>
    <property type="molecule type" value="Genomic_DNA"/>
</dbReference>
<proteinExistence type="predicted"/>
<name>A0A7Z8G5T1_CARDV</name>
<sequence>MTLFNKIYWFIITHEDVSTGIILIASIALVLCIKWLMKSIAKYQREENVRKYLDKRNWRE</sequence>
<evidence type="ECO:0000313" key="2">
    <source>
        <dbReference type="Proteomes" id="UP000297938"/>
    </source>
</evidence>